<name>A0A0D2LCQ5_HYPSF</name>
<accession>A0A0D2LCQ5</accession>
<evidence type="ECO:0000256" key="1">
    <source>
        <dbReference type="SAM" id="MobiDB-lite"/>
    </source>
</evidence>
<proteinExistence type="predicted"/>
<organism evidence="2 3">
    <name type="scientific">Hypholoma sublateritium (strain FD-334 SS-4)</name>
    <dbReference type="NCBI Taxonomy" id="945553"/>
    <lineage>
        <taxon>Eukaryota</taxon>
        <taxon>Fungi</taxon>
        <taxon>Dikarya</taxon>
        <taxon>Basidiomycota</taxon>
        <taxon>Agaricomycotina</taxon>
        <taxon>Agaricomycetes</taxon>
        <taxon>Agaricomycetidae</taxon>
        <taxon>Agaricales</taxon>
        <taxon>Agaricineae</taxon>
        <taxon>Strophariaceae</taxon>
        <taxon>Hypholoma</taxon>
    </lineage>
</organism>
<gene>
    <name evidence="2" type="ORF">HYPSUDRAFT_199982</name>
</gene>
<evidence type="ECO:0000313" key="3">
    <source>
        <dbReference type="Proteomes" id="UP000054270"/>
    </source>
</evidence>
<dbReference type="AlphaFoldDB" id="A0A0D2LCQ5"/>
<dbReference type="Proteomes" id="UP000054270">
    <property type="component" value="Unassembled WGS sequence"/>
</dbReference>
<reference evidence="3" key="1">
    <citation type="submission" date="2014-04" db="EMBL/GenBank/DDBJ databases">
        <title>Evolutionary Origins and Diversification of the Mycorrhizal Mutualists.</title>
        <authorList>
            <consortium name="DOE Joint Genome Institute"/>
            <consortium name="Mycorrhizal Genomics Consortium"/>
            <person name="Kohler A."/>
            <person name="Kuo A."/>
            <person name="Nagy L.G."/>
            <person name="Floudas D."/>
            <person name="Copeland A."/>
            <person name="Barry K.W."/>
            <person name="Cichocki N."/>
            <person name="Veneault-Fourrey C."/>
            <person name="LaButti K."/>
            <person name="Lindquist E.A."/>
            <person name="Lipzen A."/>
            <person name="Lundell T."/>
            <person name="Morin E."/>
            <person name="Murat C."/>
            <person name="Riley R."/>
            <person name="Ohm R."/>
            <person name="Sun H."/>
            <person name="Tunlid A."/>
            <person name="Henrissat B."/>
            <person name="Grigoriev I.V."/>
            <person name="Hibbett D.S."/>
            <person name="Martin F."/>
        </authorList>
    </citation>
    <scope>NUCLEOTIDE SEQUENCE [LARGE SCALE GENOMIC DNA]</scope>
    <source>
        <strain evidence="3">FD-334 SS-4</strain>
    </source>
</reference>
<dbReference type="EMBL" id="KN817533">
    <property type="protein sequence ID" value="KJA25062.1"/>
    <property type="molecule type" value="Genomic_DNA"/>
</dbReference>
<evidence type="ECO:0000313" key="2">
    <source>
        <dbReference type="EMBL" id="KJA25062.1"/>
    </source>
</evidence>
<feature type="region of interest" description="Disordered" evidence="1">
    <location>
        <begin position="126"/>
        <end position="194"/>
    </location>
</feature>
<keyword evidence="3" id="KW-1185">Reference proteome</keyword>
<protein>
    <submittedName>
        <fullName evidence="2">Uncharacterized protein</fullName>
    </submittedName>
</protein>
<sequence>MYYPGAITARTRVGRLSHLRRRNCRARVGGALTAWHFGRAPTAPAAPSGCEPPTHPAALYWAAPHRDAPPLPPDPSPLATARLPPPIQASPTHPARRSIQAWGGGGGAPHACLTRERASPLAARQLARAREPALDDGAARPYRTSARHPPSRTGPPPTPIADTTVARGRRGCAGFAPTQRTQSPSQYVPRPPPA</sequence>